<evidence type="ECO:0000313" key="1">
    <source>
        <dbReference type="EMBL" id="RZO28730.1"/>
    </source>
</evidence>
<organism evidence="1 2">
    <name type="scientific">SAR86 cluster bacterium</name>
    <dbReference type="NCBI Taxonomy" id="2030880"/>
    <lineage>
        <taxon>Bacteria</taxon>
        <taxon>Pseudomonadati</taxon>
        <taxon>Pseudomonadota</taxon>
        <taxon>Gammaproteobacteria</taxon>
        <taxon>SAR86 cluster</taxon>
    </lineage>
</organism>
<sequence>MHLFNKIIPLIFLFSSGLFAQYQININYESGFEYRSQKFLINDIKNEHSRRNIHRLIEKQDWIKDYTIIFQPMKKKVFISIKNREPLFILNQEYFYDEDLIKFKYDQSNKKLIEVSGSVPSVESIIFLIKLVQSSDLINFKIDKINYSVVTGWDVITESTLIRFGKDISKKRVKIFGDTLNYLYDNGKIPSIIDMRYKDGVALDYGK</sequence>
<comment type="caution">
    <text evidence="1">The sequence shown here is derived from an EMBL/GenBank/DDBJ whole genome shotgun (WGS) entry which is preliminary data.</text>
</comment>
<gene>
    <name evidence="1" type="ORF">EVA97_02015</name>
</gene>
<dbReference type="Proteomes" id="UP000315283">
    <property type="component" value="Unassembled WGS sequence"/>
</dbReference>
<dbReference type="InterPro" id="IPR045335">
    <property type="entry name" value="FtsQ_C_sf"/>
</dbReference>
<name>A0A520N5G2_9GAMM</name>
<accession>A0A520N5G2</accession>
<evidence type="ECO:0000313" key="2">
    <source>
        <dbReference type="Proteomes" id="UP000315283"/>
    </source>
</evidence>
<dbReference type="AlphaFoldDB" id="A0A520N5G2"/>
<dbReference type="EMBL" id="SHBJ01000009">
    <property type="protein sequence ID" value="RZO28730.1"/>
    <property type="molecule type" value="Genomic_DNA"/>
</dbReference>
<proteinExistence type="predicted"/>
<protein>
    <recommendedName>
        <fullName evidence="3">POTRA domain-containing protein</fullName>
    </recommendedName>
</protein>
<reference evidence="1 2" key="1">
    <citation type="submission" date="2019-02" db="EMBL/GenBank/DDBJ databases">
        <title>Prokaryotic population dynamics and viral predation in marine succession experiment using metagenomics: the confinement effect.</title>
        <authorList>
            <person name="Haro-Moreno J.M."/>
            <person name="Rodriguez-Valera F."/>
            <person name="Lopez-Perez M."/>
        </authorList>
    </citation>
    <scope>NUCLEOTIDE SEQUENCE [LARGE SCALE GENOMIC DNA]</scope>
    <source>
        <strain evidence="1">MED-G164</strain>
    </source>
</reference>
<dbReference type="Gene3D" id="3.40.50.11690">
    <property type="entry name" value="Cell division protein FtsQ/DivIB"/>
    <property type="match status" value="1"/>
</dbReference>
<evidence type="ECO:0008006" key="3">
    <source>
        <dbReference type="Google" id="ProtNLM"/>
    </source>
</evidence>